<dbReference type="Proteomes" id="UP000256486">
    <property type="component" value="Unassembled WGS sequence"/>
</dbReference>
<dbReference type="PROSITE" id="PS50943">
    <property type="entry name" value="HTH_CROC1"/>
    <property type="match status" value="1"/>
</dbReference>
<dbReference type="SMART" id="SM00530">
    <property type="entry name" value="HTH_XRE"/>
    <property type="match status" value="1"/>
</dbReference>
<dbReference type="CDD" id="cd00093">
    <property type="entry name" value="HTH_XRE"/>
    <property type="match status" value="1"/>
</dbReference>
<dbReference type="PANTHER" id="PTHR35010:SF2">
    <property type="entry name" value="BLL4672 PROTEIN"/>
    <property type="match status" value="1"/>
</dbReference>
<feature type="region of interest" description="Disordered" evidence="1">
    <location>
        <begin position="17"/>
        <end position="39"/>
    </location>
</feature>
<accession>A0A3E0VKF7</accession>
<dbReference type="EMBL" id="NBWZ01000001">
    <property type="protein sequence ID" value="RFA09900.1"/>
    <property type="molecule type" value="Genomic_DNA"/>
</dbReference>
<dbReference type="AlphaFoldDB" id="A0A3E0VKF7"/>
<dbReference type="OrthoDB" id="3518652at2"/>
<dbReference type="InterPro" id="IPR001387">
    <property type="entry name" value="Cro/C1-type_HTH"/>
</dbReference>
<reference evidence="3 4" key="1">
    <citation type="submission" date="2017-04" db="EMBL/GenBank/DDBJ databases">
        <title>Comparative genome analysis of Subtercola boreus.</title>
        <authorList>
            <person name="Cho Y.-J."/>
            <person name="Cho A."/>
            <person name="Kim O.-S."/>
            <person name="Lee J.-I."/>
        </authorList>
    </citation>
    <scope>NUCLEOTIDE SEQUENCE [LARGE SCALE GENOMIC DNA]</scope>
    <source>
        <strain evidence="3 4">K300</strain>
    </source>
</reference>
<gene>
    <name evidence="3" type="ORF">B7R54_12320</name>
</gene>
<name>A0A3E0VKF7_9MICO</name>
<evidence type="ECO:0000313" key="4">
    <source>
        <dbReference type="Proteomes" id="UP000256486"/>
    </source>
</evidence>
<comment type="caution">
    <text evidence="3">The sequence shown here is derived from an EMBL/GenBank/DDBJ whole genome shotgun (WGS) entry which is preliminary data.</text>
</comment>
<feature type="domain" description="HTH cro/C1-type" evidence="2">
    <location>
        <begin position="34"/>
        <end position="81"/>
    </location>
</feature>
<dbReference type="InterPro" id="IPR041413">
    <property type="entry name" value="MLTR_LBD"/>
</dbReference>
<organism evidence="3 4">
    <name type="scientific">Subtercola boreus</name>
    <dbReference type="NCBI Taxonomy" id="120213"/>
    <lineage>
        <taxon>Bacteria</taxon>
        <taxon>Bacillati</taxon>
        <taxon>Actinomycetota</taxon>
        <taxon>Actinomycetes</taxon>
        <taxon>Micrococcales</taxon>
        <taxon>Microbacteriaceae</taxon>
        <taxon>Subtercola</taxon>
    </lineage>
</organism>
<dbReference type="InterPro" id="IPR010982">
    <property type="entry name" value="Lambda_DNA-bd_dom_sf"/>
</dbReference>
<proteinExistence type="predicted"/>
<evidence type="ECO:0000256" key="1">
    <source>
        <dbReference type="SAM" id="MobiDB-lite"/>
    </source>
</evidence>
<evidence type="ECO:0000259" key="2">
    <source>
        <dbReference type="PROSITE" id="PS50943"/>
    </source>
</evidence>
<dbReference type="GO" id="GO:0003677">
    <property type="term" value="F:DNA binding"/>
    <property type="evidence" value="ECO:0007669"/>
    <property type="project" value="InterPro"/>
</dbReference>
<sequence>MDRPGLADFLRRRREALAPSDVGLPPGARRRTSGLRREEVASLSGMSSDYYARMEQQRGPQPSEQMLAAIARGLRLTLDERDHLFRLAGHTAPRRSRRTEHVSPALLRVLDRLDDSPAMVLSDLGDTLAENRLAVALLGDHSAFTGLDRSAFYRWFTDPAERARYPERDHARQSSIQAAGLRAAISVGGGESRATEIVTRLRAESPEFREVWERHEVRTRFDDHKTLIHPELGEIEVDCQALFTENQAQTLLVLTASPGTEGYEKLQLLSVLGTQQFSA</sequence>
<dbReference type="Pfam" id="PF17765">
    <property type="entry name" value="MLTR_LBD"/>
    <property type="match status" value="1"/>
</dbReference>
<keyword evidence="4" id="KW-1185">Reference proteome</keyword>
<evidence type="ECO:0000313" key="3">
    <source>
        <dbReference type="EMBL" id="RFA09900.1"/>
    </source>
</evidence>
<protein>
    <submittedName>
        <fullName evidence="3">Transcriptional regulator</fullName>
    </submittedName>
</protein>
<dbReference type="Gene3D" id="3.30.450.180">
    <property type="match status" value="1"/>
</dbReference>
<dbReference type="Gene3D" id="1.10.260.40">
    <property type="entry name" value="lambda repressor-like DNA-binding domains"/>
    <property type="match status" value="1"/>
</dbReference>
<dbReference type="Pfam" id="PF13560">
    <property type="entry name" value="HTH_31"/>
    <property type="match status" value="1"/>
</dbReference>
<dbReference type="RefSeq" id="WP_116415300.1">
    <property type="nucleotide sequence ID" value="NZ_NBWZ01000001.1"/>
</dbReference>
<dbReference type="PANTHER" id="PTHR35010">
    <property type="entry name" value="BLL4672 PROTEIN-RELATED"/>
    <property type="match status" value="1"/>
</dbReference>
<dbReference type="SUPFAM" id="SSF47413">
    <property type="entry name" value="lambda repressor-like DNA-binding domains"/>
    <property type="match status" value="1"/>
</dbReference>